<feature type="region of interest" description="Disordered" evidence="1">
    <location>
        <begin position="1"/>
        <end position="24"/>
    </location>
</feature>
<dbReference type="EMBL" id="CATKSN020000563">
    <property type="protein sequence ID" value="CAI9149735.1"/>
    <property type="molecule type" value="Genomic_DNA"/>
</dbReference>
<protein>
    <submittedName>
        <fullName evidence="2">Uncharacterized protein</fullName>
    </submittedName>
</protein>
<keyword evidence="4" id="KW-1185">Reference proteome</keyword>
<evidence type="ECO:0000256" key="1">
    <source>
        <dbReference type="SAM" id="MobiDB-lite"/>
    </source>
</evidence>
<dbReference type="Pfam" id="PF03670">
    <property type="entry name" value="UPF0184"/>
    <property type="match status" value="1"/>
</dbReference>
<gene>
    <name evidence="3" type="ORF">MRATA1EN1_LOCUS30406</name>
    <name evidence="2" type="ORF">MRATA1EN1_LOCUS31353</name>
</gene>
<dbReference type="Proteomes" id="UP001176941">
    <property type="component" value="Chromosome Y"/>
</dbReference>
<sequence>EPSVSGDDVEQRVPVDVHTEGKDDGFTQEAGQAAINPMLDQVNSCLDHLEERNDHLHSRLQECLNLTARHILSSSRGSGRPRVIGSP</sequence>
<evidence type="ECO:0000313" key="4">
    <source>
        <dbReference type="Proteomes" id="UP001176941"/>
    </source>
</evidence>
<feature type="compositionally biased region" description="Basic and acidic residues" evidence="1">
    <location>
        <begin position="9"/>
        <end position="24"/>
    </location>
</feature>
<dbReference type="PANTHER" id="PTHR34344:SF1">
    <property type="entry name" value="BUBLIN COILED-COIL PROTEIN"/>
    <property type="match status" value="1"/>
</dbReference>
<dbReference type="Proteomes" id="UP001176941">
    <property type="component" value="Unassembled WGS sequence"/>
</dbReference>
<accession>A0ABN8XMC1</accession>
<reference evidence="2 4" key="1">
    <citation type="submission" date="2023-04" db="EMBL/GenBank/DDBJ databases">
        <authorList>
            <consortium name="ELIXIR-Norway"/>
        </authorList>
    </citation>
    <scope>NUCLEOTIDE SEQUENCE [LARGE SCALE GENOMIC DNA]</scope>
</reference>
<feature type="non-terminal residue" evidence="2">
    <location>
        <position position="1"/>
    </location>
</feature>
<evidence type="ECO:0000313" key="2">
    <source>
        <dbReference type="EMBL" id="CAI9149735.1"/>
    </source>
</evidence>
<organism evidence="2 4">
    <name type="scientific">Rangifer tarandus platyrhynchus</name>
    <name type="common">Svalbard reindeer</name>
    <dbReference type="NCBI Taxonomy" id="3082113"/>
    <lineage>
        <taxon>Eukaryota</taxon>
        <taxon>Metazoa</taxon>
        <taxon>Chordata</taxon>
        <taxon>Craniata</taxon>
        <taxon>Vertebrata</taxon>
        <taxon>Euteleostomi</taxon>
        <taxon>Mammalia</taxon>
        <taxon>Eutheria</taxon>
        <taxon>Laurasiatheria</taxon>
        <taxon>Artiodactyla</taxon>
        <taxon>Ruminantia</taxon>
        <taxon>Pecora</taxon>
        <taxon>Cervidae</taxon>
        <taxon>Odocoileinae</taxon>
        <taxon>Rangifer</taxon>
    </lineage>
</organism>
<proteinExistence type="predicted"/>
<dbReference type="EMBL" id="OX460344">
    <property type="protein sequence ID" value="CAI9181444.1"/>
    <property type="molecule type" value="Genomic_DNA"/>
</dbReference>
<evidence type="ECO:0000313" key="3">
    <source>
        <dbReference type="EMBL" id="CAI9181444.1"/>
    </source>
</evidence>
<dbReference type="PANTHER" id="PTHR34344">
    <property type="entry name" value="UPF0184 PROTEIN C9ORF16"/>
    <property type="match status" value="1"/>
</dbReference>
<name>A0ABN8XMC1_RANTA</name>
<dbReference type="InterPro" id="IPR005374">
    <property type="entry name" value="BBLN_eukaryota"/>
</dbReference>